<feature type="region of interest" description="Disordered" evidence="1">
    <location>
        <begin position="1"/>
        <end position="84"/>
    </location>
</feature>
<name>D8RA17_SELML</name>
<dbReference type="OMA" id="CHELGSK"/>
<dbReference type="AlphaFoldDB" id="D8RA17"/>
<dbReference type="SUPFAM" id="SSF52540">
    <property type="entry name" value="P-loop containing nucleoside triphosphate hydrolases"/>
    <property type="match status" value="1"/>
</dbReference>
<dbReference type="EMBL" id="GL377574">
    <property type="protein sequence ID" value="EFJ30989.1"/>
    <property type="molecule type" value="Genomic_DNA"/>
</dbReference>
<gene>
    <name evidence="2" type="ORF">SELMODRAFT_408813</name>
</gene>
<organism evidence="3">
    <name type="scientific">Selaginella moellendorffii</name>
    <name type="common">Spikemoss</name>
    <dbReference type="NCBI Taxonomy" id="88036"/>
    <lineage>
        <taxon>Eukaryota</taxon>
        <taxon>Viridiplantae</taxon>
        <taxon>Streptophyta</taxon>
        <taxon>Embryophyta</taxon>
        <taxon>Tracheophyta</taxon>
        <taxon>Lycopodiopsida</taxon>
        <taxon>Selaginellales</taxon>
        <taxon>Selaginellaceae</taxon>
        <taxon>Selaginella</taxon>
    </lineage>
</organism>
<dbReference type="Gene3D" id="3.40.50.300">
    <property type="entry name" value="P-loop containing nucleotide triphosphate hydrolases"/>
    <property type="match status" value="1"/>
</dbReference>
<sequence>MYKLRGDRDRVSRHREEQRHHGSVSRHREDHRHSGHSRSRGDQYGDDYEHTRYGSSSRSTEGFRPQHSLKRERAGSEEDFSRELKRTLPKGTKSFAPANGCDEILNYYVKPDVSTLAIDLEQGKYCVLTGVRQSGKTTTALYVRRLLEEKFCSIYVSFPRQIVDPQLTDRDRWDMVVEFLRSSGDLEPDPTMAFGSSKFMSMFRKGKGKDDRPVILIFDELNVFSKLSEDFKQSFLATVRNLKQDRYKNRLLSVLAIGTDSLLLELKLARRKRIQGAPPGFYLPSLGAENSPFSDEFRMASTGFTLSDIESLLWQYEKDTFISVDREAIAASMLELTSGHKGLVGACCDLLHREFIDKSTRTLEMWLQLRKDKLIGKIFVKATYYAIISTCKALEPRGKELLLLLLRAGGNVKVPYDETVELLLSEGVVVDTNPDGVLCDLKFSSLLLMSTLLYGLYVRLSHSVEAGPRPPRLDHAWVISRTIERLDRSIFERAESQNEDSLASEYSIQIEMLVKLKAVLLGAYPHQNWIVIPEPKTKDDKRSRLDIFVKDGVGNRWFALELLRQGTLKSLEEHWEKSEMYAKMHSCVVYMLNFILDGRPAVKDFKPSHPKEEVIFYNVWLSSDEAKMVGNYACDGWQDSRSLNLTEGVNRSQAPADESQQWFQRPLEGTVARDIGRTGPNLPRKLGSFLAVMLYTAERKLGMGLERRRHHHSSPAAPECPEEIPALVRGRELYLVLEKVVRREAESRRDWAAPRGLGVSSSSSHGGGLPLEGLKAHYSKQACKQAQEKWSTACHELGSKRNQRPLLDHLPARKAPFQSQPREDLQLANPGPFQPCSPPEACTTCIATKSVCHAGWLTNWSCDPHTNLSHC</sequence>
<feature type="compositionally biased region" description="Basic and acidic residues" evidence="1">
    <location>
        <begin position="1"/>
        <end position="32"/>
    </location>
</feature>
<evidence type="ECO:0000256" key="1">
    <source>
        <dbReference type="SAM" id="MobiDB-lite"/>
    </source>
</evidence>
<feature type="compositionally biased region" description="Basic and acidic residues" evidence="1">
    <location>
        <begin position="39"/>
        <end position="52"/>
    </location>
</feature>
<reference evidence="2 3" key="1">
    <citation type="journal article" date="2011" name="Science">
        <title>The Selaginella genome identifies genetic changes associated with the evolution of vascular plants.</title>
        <authorList>
            <person name="Banks J.A."/>
            <person name="Nishiyama T."/>
            <person name="Hasebe M."/>
            <person name="Bowman J.L."/>
            <person name="Gribskov M."/>
            <person name="dePamphilis C."/>
            <person name="Albert V.A."/>
            <person name="Aono N."/>
            <person name="Aoyama T."/>
            <person name="Ambrose B.A."/>
            <person name="Ashton N.W."/>
            <person name="Axtell M.J."/>
            <person name="Barker E."/>
            <person name="Barker M.S."/>
            <person name="Bennetzen J.L."/>
            <person name="Bonawitz N.D."/>
            <person name="Chapple C."/>
            <person name="Cheng C."/>
            <person name="Correa L.G."/>
            <person name="Dacre M."/>
            <person name="DeBarry J."/>
            <person name="Dreyer I."/>
            <person name="Elias M."/>
            <person name="Engstrom E.M."/>
            <person name="Estelle M."/>
            <person name="Feng L."/>
            <person name="Finet C."/>
            <person name="Floyd S.K."/>
            <person name="Frommer W.B."/>
            <person name="Fujita T."/>
            <person name="Gramzow L."/>
            <person name="Gutensohn M."/>
            <person name="Harholt J."/>
            <person name="Hattori M."/>
            <person name="Heyl A."/>
            <person name="Hirai T."/>
            <person name="Hiwatashi Y."/>
            <person name="Ishikawa M."/>
            <person name="Iwata M."/>
            <person name="Karol K.G."/>
            <person name="Koehler B."/>
            <person name="Kolukisaoglu U."/>
            <person name="Kubo M."/>
            <person name="Kurata T."/>
            <person name="Lalonde S."/>
            <person name="Li K."/>
            <person name="Li Y."/>
            <person name="Litt A."/>
            <person name="Lyons E."/>
            <person name="Manning G."/>
            <person name="Maruyama T."/>
            <person name="Michael T.P."/>
            <person name="Mikami K."/>
            <person name="Miyazaki S."/>
            <person name="Morinaga S."/>
            <person name="Murata T."/>
            <person name="Mueller-Roeber B."/>
            <person name="Nelson D.R."/>
            <person name="Obara M."/>
            <person name="Oguri Y."/>
            <person name="Olmstead R.G."/>
            <person name="Onodera N."/>
            <person name="Petersen B.L."/>
            <person name="Pils B."/>
            <person name="Prigge M."/>
            <person name="Rensing S.A."/>
            <person name="Riano-Pachon D.M."/>
            <person name="Roberts A.W."/>
            <person name="Sato Y."/>
            <person name="Scheller H.V."/>
            <person name="Schulz B."/>
            <person name="Schulz C."/>
            <person name="Shakirov E.V."/>
            <person name="Shibagaki N."/>
            <person name="Shinohara N."/>
            <person name="Shippen D.E."/>
            <person name="Soerensen I."/>
            <person name="Sotooka R."/>
            <person name="Sugimoto N."/>
            <person name="Sugita M."/>
            <person name="Sumikawa N."/>
            <person name="Tanurdzic M."/>
            <person name="Theissen G."/>
            <person name="Ulvskov P."/>
            <person name="Wakazuki S."/>
            <person name="Weng J.K."/>
            <person name="Willats W.W."/>
            <person name="Wipf D."/>
            <person name="Wolf P.G."/>
            <person name="Yang L."/>
            <person name="Zimmer A.D."/>
            <person name="Zhu Q."/>
            <person name="Mitros T."/>
            <person name="Hellsten U."/>
            <person name="Loque D."/>
            <person name="Otillar R."/>
            <person name="Salamov A."/>
            <person name="Schmutz J."/>
            <person name="Shapiro H."/>
            <person name="Lindquist E."/>
            <person name="Lucas S."/>
            <person name="Rokhsar D."/>
            <person name="Grigoriev I.V."/>
        </authorList>
    </citation>
    <scope>NUCLEOTIDE SEQUENCE [LARGE SCALE GENOMIC DNA]</scope>
</reference>
<dbReference type="InParanoid" id="D8RA17"/>
<protein>
    <submittedName>
        <fullName evidence="2">Uncharacterized protein</fullName>
    </submittedName>
</protein>
<evidence type="ECO:0000313" key="3">
    <source>
        <dbReference type="Proteomes" id="UP000001514"/>
    </source>
</evidence>
<accession>D8RA17</accession>
<dbReference type="Proteomes" id="UP000001514">
    <property type="component" value="Unassembled WGS sequence"/>
</dbReference>
<feature type="compositionally biased region" description="Basic and acidic residues" evidence="1">
    <location>
        <begin position="69"/>
        <end position="84"/>
    </location>
</feature>
<dbReference type="HOGENOM" id="CLU_329676_0_0_1"/>
<dbReference type="KEGG" id="smo:SELMODRAFT_408813"/>
<dbReference type="Gramene" id="EFJ30989">
    <property type="protein sequence ID" value="EFJ30989"/>
    <property type="gene ID" value="SELMODRAFT_408813"/>
</dbReference>
<dbReference type="InterPro" id="IPR027417">
    <property type="entry name" value="P-loop_NTPase"/>
</dbReference>
<keyword evidence="3" id="KW-1185">Reference proteome</keyword>
<evidence type="ECO:0000313" key="2">
    <source>
        <dbReference type="EMBL" id="EFJ30989.1"/>
    </source>
</evidence>
<proteinExistence type="predicted"/>